<dbReference type="Proteomes" id="UP000808337">
    <property type="component" value="Unassembled WGS sequence"/>
</dbReference>
<sequence length="70" mass="8262">MPTRAEVENITYGYCIRTGEKIPFNPERPFSYNAYKSWAEYKNMDYPEAYCHKTGKPSYGKTSMRNPILR</sequence>
<protein>
    <submittedName>
        <fullName evidence="1">Uncharacterized protein</fullName>
    </submittedName>
</protein>
<gene>
    <name evidence="1" type="ORF">IPP15_06575</name>
</gene>
<proteinExistence type="predicted"/>
<dbReference type="EMBL" id="JADKGY010000001">
    <property type="protein sequence ID" value="MBK9982082.1"/>
    <property type="molecule type" value="Genomic_DNA"/>
</dbReference>
<evidence type="ECO:0000313" key="2">
    <source>
        <dbReference type="Proteomes" id="UP000808337"/>
    </source>
</evidence>
<name>A0A9D7SS54_9BACT</name>
<evidence type="ECO:0000313" key="1">
    <source>
        <dbReference type="EMBL" id="MBK9982082.1"/>
    </source>
</evidence>
<dbReference type="AlphaFoldDB" id="A0A9D7SS54"/>
<reference evidence="1 2" key="1">
    <citation type="submission" date="2020-10" db="EMBL/GenBank/DDBJ databases">
        <title>Connecting structure to function with the recovery of over 1000 high-quality activated sludge metagenome-assembled genomes encoding full-length rRNA genes using long-read sequencing.</title>
        <authorList>
            <person name="Singleton C.M."/>
            <person name="Petriglieri F."/>
            <person name="Kristensen J.M."/>
            <person name="Kirkegaard R.H."/>
            <person name="Michaelsen T.Y."/>
            <person name="Andersen M.H."/>
            <person name="Karst S.M."/>
            <person name="Dueholm M.S."/>
            <person name="Nielsen P.H."/>
            <person name="Albertsen M."/>
        </authorList>
    </citation>
    <scope>NUCLEOTIDE SEQUENCE [LARGE SCALE GENOMIC DNA]</scope>
    <source>
        <strain evidence="1">Ribe_18-Q3-R11-54_MAXAC.273</strain>
    </source>
</reference>
<organism evidence="1 2">
    <name type="scientific">Candidatus Opimibacter skivensis</name>
    <dbReference type="NCBI Taxonomy" id="2982028"/>
    <lineage>
        <taxon>Bacteria</taxon>
        <taxon>Pseudomonadati</taxon>
        <taxon>Bacteroidota</taxon>
        <taxon>Saprospiria</taxon>
        <taxon>Saprospirales</taxon>
        <taxon>Saprospiraceae</taxon>
        <taxon>Candidatus Opimibacter</taxon>
    </lineage>
</organism>
<accession>A0A9D7SS54</accession>
<comment type="caution">
    <text evidence="1">The sequence shown here is derived from an EMBL/GenBank/DDBJ whole genome shotgun (WGS) entry which is preliminary data.</text>
</comment>